<feature type="domain" description="Teneurin-like YD-shell" evidence="4">
    <location>
        <begin position="1640"/>
        <end position="1746"/>
    </location>
</feature>
<name>A0A3Q0L006_VIBVU</name>
<accession>A0A3Q0L006</accession>
<dbReference type="Gene3D" id="2.130.10.130">
    <property type="entry name" value="Integrin alpha, N-terminal"/>
    <property type="match status" value="1"/>
</dbReference>
<dbReference type="SMR" id="A0A3Q0L006"/>
<reference evidence="6" key="1">
    <citation type="submission" date="2002-12" db="EMBL/GenBank/DDBJ databases">
        <title>Complete genome sequence of Vibrio vulnificus CMCP6.</title>
        <authorList>
            <person name="Rhee J.H."/>
            <person name="Kim S.Y."/>
            <person name="Chung S.S."/>
            <person name="Kim J.J."/>
            <person name="Moon Y.H."/>
            <person name="Jeong H."/>
            <person name="Choy H.E."/>
        </authorList>
    </citation>
    <scope>NUCLEOTIDE SEQUENCE [LARGE SCALE GENOMIC DNA]</scope>
    <source>
        <strain evidence="6">CMCP6</strain>
    </source>
</reference>
<feature type="compositionally biased region" description="Basic and acidic residues" evidence="3">
    <location>
        <begin position="1769"/>
        <end position="1791"/>
    </location>
</feature>
<gene>
    <name evidence="5" type="ordered locus">VV2_1224</name>
</gene>
<dbReference type="EMBL" id="AE016796">
    <property type="protein sequence ID" value="AAO08121.1"/>
    <property type="molecule type" value="Genomic_DNA"/>
</dbReference>
<dbReference type="Gene3D" id="2.180.10.10">
    <property type="entry name" value="RHS repeat-associated core"/>
    <property type="match status" value="2"/>
</dbReference>
<proteinExistence type="predicted"/>
<evidence type="ECO:0000256" key="1">
    <source>
        <dbReference type="ARBA" id="ARBA00022729"/>
    </source>
</evidence>
<dbReference type="KEGG" id="vvu:VV2_1224"/>
<dbReference type="Pfam" id="PF25023">
    <property type="entry name" value="TEN_YD-shell"/>
    <property type="match status" value="1"/>
</dbReference>
<dbReference type="SUPFAM" id="SSF69318">
    <property type="entry name" value="Integrin alpha N-terminal domain"/>
    <property type="match status" value="1"/>
</dbReference>
<protein>
    <submittedName>
        <fullName evidence="5">Rhs family protein</fullName>
    </submittedName>
</protein>
<feature type="region of interest" description="Disordered" evidence="3">
    <location>
        <begin position="1750"/>
        <end position="1804"/>
    </location>
</feature>
<evidence type="ECO:0000256" key="3">
    <source>
        <dbReference type="SAM" id="MobiDB-lite"/>
    </source>
</evidence>
<evidence type="ECO:0000313" key="6">
    <source>
        <dbReference type="Proteomes" id="UP000002275"/>
    </source>
</evidence>
<sequence length="1976" mass="222572">MRLVNVEGQYGAAETEYRTLSDTYKKIVLHRSMQEPDSWFEVWDSNGVRSEFRPQHAPSGQAPLTWFLTKKNDLSGNSISYHYKKNPNEINSRVYLSEIDYSAFKIRLNYENSNKTRVDYIAGVKNVDNYRLTDISVFKDDETDPFLSVLADYDLNESQLDLLSKIRVARNGRSEIDAFRIDWSSAGTNKFIDYKRVLSGDFSSEKYAVREFADIDGNGIPDFVGFAKDGVYVAFGEVGGTYSAPQKLVRGYVEETGGWNVASHPRMLSDVNGDGKADIVGFANAGIYVSLSEGKTFKQGTLWSNAYGASGGWTVQAHERMLADVNGDGFNDVVGFAHQGVYVSLSDGKTFSEPKLWISQFGNNQGWSNTYHIRTVADINGDGMADVVGFSHQGVNIALSTGNSFVDQGQDSLWLEGFGYSQGWTKEHHIRQVKDVNGDGLADIIGFSHSGVKVSLSTGISLSGESLWSDHFGYAAGGWRLGDHPRTLSDVNGDSIPDIIGFANDRVLTSLSLETGFATREEGIRAYGTRAGSWVPGRDLRLSIDINADNKSDIIGAKEDGIYTAVSDFSSYKVVSITSSLGNQDSFEYGNLTDPDVYTVGQHTTYPQKDIVTGTVVKSISSSNGVGGKNEILYKYEGKRTHLMGAGNLGFQKVHLFDKTKNRVISTTYNQEVENTLLYTAIKEKFTCQFNSEAQFAFESCKEDSSNLIHSLANYWNTEKAIGNQAQGRYVSPSPAYKSPFEPRQRYKQQLVKQVEKSWDLHGSLLKTVTSERAYDKWYGNTLSEIISTQDHINGQWFSKSTKYKYKQPNTNNWLVGLLENKVTSFSGSELYSNNNSFFERTYDYEYDSKGNLIRKYEQKGTDLERSTVLSNFDRGLPRNVTEHWSGYLSKNILNKSSVQVNQKTTKFIYDKYGYVTQSINALGQKTLTQFDPIWGQVTRLTEIDGNTTTYHLDDWGREIGIDLPSGAWSRVKYAKSSDDYNSIYLKSVSSNVSPLLEYRFDSKHREVGTIKGIYKGYSYVFKKYNNKGEVIGSTIPSKLTSGADFINYTYDSLGRITEIVKPNGNVSSYRYYGFTTEMTNSERQTTSTIVNAIGQKIEVKDDANNSVNYYYDGWGNLTKTSDPKKNEIIVEYNELGQRTKLIDPDLGEIEYYSNGLDLVYKTVTNNKIIVTDFYDEIGRLIKKVDPDAPSGRHWIYNAKGQLEKAYQPGYFEGYKYYPNGLVMEKSFGVQSNSYSQKYIYDLRGRLSKLEYGNEIVTTYNYSQDNFLKEVYLSDRGVKEIGSKIWAIREIDAFGNHEEQYYGNELIVTKKYDDVTGYIKNIITKRNSLYQDSLLETNYDFDSIGNLVYREERKRDQVNRVAYDFKTDLASYKRYDLVSSDKITYDNLNRITSISSNKISFVKKSWQENYLFKLEDPCKYKDCGFISNKRPNFYAEPNILEPFVGATKYEPYFNKLISVDNPVLVGYSNDGFPTVDYSKSSILDVPIDPEPSSYNENYGVVTLDYDVLGNITHKSDVGSYRYDGVKPHAVSAVSGKTNSSFTYDAQGNMLSGLGRVITGYTSFNKPIEIRKGNASTRFQYGVNQQRYERIDRNENGVIQTIYLDSTEIIKQPNGQTTFRYYIGDFAIFEKTVGKASSSVIRYLHKDHLGSVIAISNQNGEIEERFSYDAWGKRRSSSWNKPDTSPSEVGRIGFTGHEMLDEVGLIHMNGRVYDPTIGRFLSADPFIQDEWFATQAFNRYSYVQNNPLSYTDPTGYYVPKDTSESSTSSEQERNDYRQYERDRDRDRDRNEVAHTQAEVAKSQNPTTVYNDEAYIQGILDARDPELGGQYAAGLFGGARVVKGAVEIGATARPFISRFFSKVYAKIKSALGFGDDVSDAVNGVMKPEVSDQKLGNLVEDLYKGASTQNPIGTGSTADAIRHENKTGEPVGGKFHTIKGQQYANALKKWLRKNTDASASDRNAAQSMLDDLIDALGEE</sequence>
<reference evidence="5 6" key="2">
    <citation type="journal article" date="2003" name="Infect. Immun.">
        <title>Characterization and pathogenic significance of Vibrio vulnificus antigens preferentially expressed in septicemic patients.</title>
        <authorList>
            <person name="Kim Y.R."/>
            <person name="Lee S.E."/>
            <person name="Kim C.M."/>
            <person name="Kim S.Y."/>
            <person name="Shin E.K."/>
            <person name="Shin D.H."/>
            <person name="Chung S.S."/>
            <person name="Choy H.E."/>
            <person name="Progulske-Fox A."/>
            <person name="Hillman J.D."/>
            <person name="Handfield M."/>
            <person name="Rhee J.H."/>
        </authorList>
    </citation>
    <scope>NUCLEOTIDE SEQUENCE [LARGE SCALE GENOMIC DNA]</scope>
    <source>
        <strain evidence="5 6">CMCP6</strain>
    </source>
</reference>
<dbReference type="NCBIfam" id="TIGR03696">
    <property type="entry name" value="Rhs_assc_core"/>
    <property type="match status" value="1"/>
</dbReference>
<dbReference type="Pfam" id="PF13517">
    <property type="entry name" value="FG-GAP_3"/>
    <property type="match status" value="1"/>
</dbReference>
<dbReference type="InterPro" id="IPR013517">
    <property type="entry name" value="FG-GAP"/>
</dbReference>
<keyword evidence="2" id="KW-0677">Repeat</keyword>
<dbReference type="PANTHER" id="PTHR32305">
    <property type="match status" value="1"/>
</dbReference>
<organism evidence="5 6">
    <name type="scientific">Vibrio vulnificus (strain CMCP6)</name>
    <dbReference type="NCBI Taxonomy" id="216895"/>
    <lineage>
        <taxon>Bacteria</taxon>
        <taxon>Pseudomonadati</taxon>
        <taxon>Pseudomonadota</taxon>
        <taxon>Gammaproteobacteria</taxon>
        <taxon>Vibrionales</taxon>
        <taxon>Vibrionaceae</taxon>
        <taxon>Vibrio</taxon>
    </lineage>
</organism>
<evidence type="ECO:0000313" key="5">
    <source>
        <dbReference type="EMBL" id="AAO08121.1"/>
    </source>
</evidence>
<dbReference type="InterPro" id="IPR022385">
    <property type="entry name" value="Rhs_assc_core"/>
</dbReference>
<keyword evidence="1" id="KW-0732">Signal</keyword>
<dbReference type="InterPro" id="IPR028994">
    <property type="entry name" value="Integrin_alpha_N"/>
</dbReference>
<dbReference type="PANTHER" id="PTHR32305:SF15">
    <property type="entry name" value="PROTEIN RHSA-RELATED"/>
    <property type="match status" value="1"/>
</dbReference>
<evidence type="ECO:0000256" key="2">
    <source>
        <dbReference type="ARBA" id="ARBA00022737"/>
    </source>
</evidence>
<dbReference type="InterPro" id="IPR056823">
    <property type="entry name" value="TEN-like_YD-shell"/>
</dbReference>
<evidence type="ECO:0000259" key="4">
    <source>
        <dbReference type="Pfam" id="PF25023"/>
    </source>
</evidence>
<dbReference type="Proteomes" id="UP000002275">
    <property type="component" value="Chromosome II"/>
</dbReference>
<dbReference type="InterPro" id="IPR050708">
    <property type="entry name" value="T6SS_VgrG/RHS"/>
</dbReference>
<reference evidence="5 6" key="3">
    <citation type="journal article" date="2011" name="Mol. Syst. Biol.">
        <title>Integrative genome-scale metabolic analysis of Vibrio vulnificus for drug targeting and discovery.</title>
        <authorList>
            <person name="Kim H.U."/>
            <person name="Kim S.Y."/>
            <person name="Jeong H."/>
            <person name="Kim T.Y."/>
            <person name="Kim J.J."/>
            <person name="Choy H.E."/>
            <person name="Yi K.Y."/>
            <person name="Rhee J.H."/>
            <person name="Lee S.Y."/>
        </authorList>
    </citation>
    <scope>NUCLEOTIDE SEQUENCE [LARGE SCALE GENOMIC DNA]</scope>
    <source>
        <strain evidence="5 6">CMCP6</strain>
    </source>
</reference>